<protein>
    <submittedName>
        <fullName evidence="2">Putative adenylyltransferase/sulfurtransferase MoeZ</fullName>
    </submittedName>
</protein>
<dbReference type="InterPro" id="IPR036873">
    <property type="entry name" value="Rhodanese-like_dom_sf"/>
</dbReference>
<dbReference type="GO" id="GO:0016779">
    <property type="term" value="F:nucleotidyltransferase activity"/>
    <property type="evidence" value="ECO:0007669"/>
    <property type="project" value="UniProtKB-KW"/>
</dbReference>
<keyword evidence="3" id="KW-1185">Reference proteome</keyword>
<dbReference type="AlphaFoldDB" id="A0A518BYF8"/>
<evidence type="ECO:0000313" key="2">
    <source>
        <dbReference type="EMBL" id="QDU72002.1"/>
    </source>
</evidence>
<dbReference type="EMBL" id="CP036280">
    <property type="protein sequence ID" value="QDU72002.1"/>
    <property type="molecule type" value="Genomic_DNA"/>
</dbReference>
<dbReference type="Proteomes" id="UP000320386">
    <property type="component" value="Chromosome"/>
</dbReference>
<evidence type="ECO:0000259" key="1">
    <source>
        <dbReference type="PROSITE" id="PS50206"/>
    </source>
</evidence>
<dbReference type="PROSITE" id="PS50206">
    <property type="entry name" value="RHODANESE_3"/>
    <property type="match status" value="1"/>
</dbReference>
<accession>A0A518BYF8</accession>
<feature type="domain" description="Rhodanese" evidence="1">
    <location>
        <begin position="21"/>
        <end position="111"/>
    </location>
</feature>
<keyword evidence="2" id="KW-0548">Nucleotidyltransferase</keyword>
<gene>
    <name evidence="2" type="primary">moeZ_2</name>
    <name evidence="2" type="ORF">Pan265_18610</name>
</gene>
<dbReference type="Pfam" id="PF00581">
    <property type="entry name" value="Rhodanese"/>
    <property type="match status" value="1"/>
</dbReference>
<dbReference type="KEGG" id="mcad:Pan265_18610"/>
<sequence>MPQDPASPEISPEQVKRMLDAGEPFLLLDVREPDERAIASINGSILIPMGDIPARLYELREHEDRLVVAFCHAGIRSLNVAHYLLQQGFDEVASMAGGIDAWSTRIDPNVPRY</sequence>
<dbReference type="SMART" id="SM00450">
    <property type="entry name" value="RHOD"/>
    <property type="match status" value="1"/>
</dbReference>
<dbReference type="PANTHER" id="PTHR43031:SF17">
    <property type="entry name" value="SULFURTRANSFERASE YTWF-RELATED"/>
    <property type="match status" value="1"/>
</dbReference>
<dbReference type="Gene3D" id="3.40.250.10">
    <property type="entry name" value="Rhodanese-like domain"/>
    <property type="match status" value="1"/>
</dbReference>
<dbReference type="RefSeq" id="WP_145446190.1">
    <property type="nucleotide sequence ID" value="NZ_CP036280.1"/>
</dbReference>
<dbReference type="InterPro" id="IPR001763">
    <property type="entry name" value="Rhodanese-like_dom"/>
</dbReference>
<evidence type="ECO:0000313" key="3">
    <source>
        <dbReference type="Proteomes" id="UP000320386"/>
    </source>
</evidence>
<dbReference type="SUPFAM" id="SSF52821">
    <property type="entry name" value="Rhodanese/Cell cycle control phosphatase"/>
    <property type="match status" value="1"/>
</dbReference>
<proteinExistence type="predicted"/>
<dbReference type="InterPro" id="IPR050229">
    <property type="entry name" value="GlpE_sulfurtransferase"/>
</dbReference>
<dbReference type="OrthoDB" id="9800872at2"/>
<keyword evidence="2" id="KW-0808">Transferase</keyword>
<organism evidence="2 3">
    <name type="scientific">Mucisphaera calidilacus</name>
    <dbReference type="NCBI Taxonomy" id="2527982"/>
    <lineage>
        <taxon>Bacteria</taxon>
        <taxon>Pseudomonadati</taxon>
        <taxon>Planctomycetota</taxon>
        <taxon>Phycisphaerae</taxon>
        <taxon>Phycisphaerales</taxon>
        <taxon>Phycisphaeraceae</taxon>
        <taxon>Mucisphaera</taxon>
    </lineage>
</organism>
<name>A0A518BYF8_9BACT</name>
<dbReference type="PANTHER" id="PTHR43031">
    <property type="entry name" value="FAD-DEPENDENT OXIDOREDUCTASE"/>
    <property type="match status" value="1"/>
</dbReference>
<reference evidence="2 3" key="1">
    <citation type="submission" date="2019-02" db="EMBL/GenBank/DDBJ databases">
        <title>Deep-cultivation of Planctomycetes and their phenomic and genomic characterization uncovers novel biology.</title>
        <authorList>
            <person name="Wiegand S."/>
            <person name="Jogler M."/>
            <person name="Boedeker C."/>
            <person name="Pinto D."/>
            <person name="Vollmers J."/>
            <person name="Rivas-Marin E."/>
            <person name="Kohn T."/>
            <person name="Peeters S.H."/>
            <person name="Heuer A."/>
            <person name="Rast P."/>
            <person name="Oberbeckmann S."/>
            <person name="Bunk B."/>
            <person name="Jeske O."/>
            <person name="Meyerdierks A."/>
            <person name="Storesund J.E."/>
            <person name="Kallscheuer N."/>
            <person name="Luecker S."/>
            <person name="Lage O.M."/>
            <person name="Pohl T."/>
            <person name="Merkel B.J."/>
            <person name="Hornburger P."/>
            <person name="Mueller R.-W."/>
            <person name="Bruemmer F."/>
            <person name="Labrenz M."/>
            <person name="Spormann A.M."/>
            <person name="Op den Camp H."/>
            <person name="Overmann J."/>
            <person name="Amann R."/>
            <person name="Jetten M.S.M."/>
            <person name="Mascher T."/>
            <person name="Medema M.H."/>
            <person name="Devos D.P."/>
            <person name="Kaster A.-K."/>
            <person name="Ovreas L."/>
            <person name="Rohde M."/>
            <person name="Galperin M.Y."/>
            <person name="Jogler C."/>
        </authorList>
    </citation>
    <scope>NUCLEOTIDE SEQUENCE [LARGE SCALE GENOMIC DNA]</scope>
    <source>
        <strain evidence="2 3">Pan265</strain>
    </source>
</reference>